<dbReference type="Pfam" id="PF01171">
    <property type="entry name" value="ATP_bind_3"/>
    <property type="match status" value="1"/>
</dbReference>
<evidence type="ECO:0000256" key="4">
    <source>
        <dbReference type="ARBA" id="ARBA00022694"/>
    </source>
</evidence>
<comment type="domain">
    <text evidence="8">The N-terminal region contains the highly conserved SGGXDS motif, predicted to be a P-loop motif involved in ATP binding.</text>
</comment>
<proteinExistence type="inferred from homology"/>
<sequence>MQHHPVYHQFAKQIPPNVKTLTVALSGGVDSVVLLHLVATYQALNPDVKVQAVHVNHGISPHAHAWQDFCQRLCAELTIPFNAISVTIDKKNRQSLEAVARELRYQALVSVTQVQDVILLGQHQDDQVETFFLQLKRGSGLSGLSAMANTSEFEGRILVRPLLETSRASIEAFCQQFNLSHIEDESNSDVKYDRNYLRHQILPELNSRFAGFNQCVARSASLLREQQTLINEIAELDHQSVALGSQLQILKLLALSDIRRRNVLRYWLALHRCLMPSYAVLAELVSQLQSEKADANLVIKLSAGKLRQYNQLLYIVKDQVKLDDCKVDSNQLLLADGRTLLLQQGEGVRAPFADEVVTVQFGKMNSLIKPLHKPGRNTVKHWLKEAKIPAWQRDAVPLVFYNDELVQVVGFYLSALHSQNNGVYWQLV</sequence>
<dbReference type="NCBIfam" id="TIGR02433">
    <property type="entry name" value="lysidine_TilS_C"/>
    <property type="match status" value="1"/>
</dbReference>
<comment type="catalytic activity">
    <reaction evidence="7 8">
        <text>cytidine(34) in tRNA(Ile2) + L-lysine + ATP = lysidine(34) in tRNA(Ile2) + AMP + diphosphate + H(+)</text>
        <dbReference type="Rhea" id="RHEA:43744"/>
        <dbReference type="Rhea" id="RHEA-COMP:10625"/>
        <dbReference type="Rhea" id="RHEA-COMP:10670"/>
        <dbReference type="ChEBI" id="CHEBI:15378"/>
        <dbReference type="ChEBI" id="CHEBI:30616"/>
        <dbReference type="ChEBI" id="CHEBI:32551"/>
        <dbReference type="ChEBI" id="CHEBI:33019"/>
        <dbReference type="ChEBI" id="CHEBI:82748"/>
        <dbReference type="ChEBI" id="CHEBI:83665"/>
        <dbReference type="ChEBI" id="CHEBI:456215"/>
        <dbReference type="EC" id="6.3.4.19"/>
    </reaction>
</comment>
<dbReference type="SUPFAM" id="SSF52402">
    <property type="entry name" value="Adenine nucleotide alpha hydrolases-like"/>
    <property type="match status" value="1"/>
</dbReference>
<dbReference type="EMBL" id="AAOH01000002">
    <property type="protein sequence ID" value="EAR29390.1"/>
    <property type="molecule type" value="Genomic_DNA"/>
</dbReference>
<comment type="subcellular location">
    <subcellularLocation>
        <location evidence="1 8">Cytoplasm</location>
    </subcellularLocation>
</comment>
<dbReference type="HOGENOM" id="CLU_018869_2_0_6"/>
<dbReference type="SMART" id="SM00977">
    <property type="entry name" value="TilS_C"/>
    <property type="match status" value="1"/>
</dbReference>
<dbReference type="STRING" id="87626.PTD2_11259"/>
<accession>A4C5Y6</accession>
<dbReference type="Gene3D" id="3.40.50.620">
    <property type="entry name" value="HUPs"/>
    <property type="match status" value="1"/>
</dbReference>
<comment type="function">
    <text evidence="8">Ligates lysine onto the cytidine present at position 34 of the AUA codon-specific tRNA(Ile) that contains the anticodon CAU, in an ATP-dependent manner. Cytidine is converted to lysidine, thus changing the amino acid specificity of the tRNA from methionine to isoleucine.</text>
</comment>
<reference evidence="10 11" key="1">
    <citation type="submission" date="2006-02" db="EMBL/GenBank/DDBJ databases">
        <authorList>
            <person name="Moran M.A."/>
            <person name="Kjelleberg S."/>
            <person name="Egan S."/>
            <person name="Saunders N."/>
            <person name="Thomas T."/>
            <person name="Ferriera S."/>
            <person name="Johnson J."/>
            <person name="Kravitz S."/>
            <person name="Halpern A."/>
            <person name="Remington K."/>
            <person name="Beeson K."/>
            <person name="Tran B."/>
            <person name="Rogers Y.-H."/>
            <person name="Friedman R."/>
            <person name="Venter J.C."/>
        </authorList>
    </citation>
    <scope>NUCLEOTIDE SEQUENCE [LARGE SCALE GENOMIC DNA]</scope>
    <source>
        <strain evidence="10 11">D2</strain>
    </source>
</reference>
<keyword evidence="4 8" id="KW-0819">tRNA processing</keyword>
<feature type="binding site" evidence="8">
    <location>
        <begin position="26"/>
        <end position="31"/>
    </location>
    <ligand>
        <name>ATP</name>
        <dbReference type="ChEBI" id="CHEBI:30616"/>
    </ligand>
</feature>
<dbReference type="PANTHER" id="PTHR43033">
    <property type="entry name" value="TRNA(ILE)-LYSIDINE SYNTHASE-RELATED"/>
    <property type="match status" value="1"/>
</dbReference>
<name>A4C5Y6_9GAMM</name>
<dbReference type="InterPro" id="IPR014729">
    <property type="entry name" value="Rossmann-like_a/b/a_fold"/>
</dbReference>
<keyword evidence="5 8" id="KW-0547">Nucleotide-binding</keyword>
<comment type="caution">
    <text evidence="10">The sequence shown here is derived from an EMBL/GenBank/DDBJ whole genome shotgun (WGS) entry which is preliminary data.</text>
</comment>
<dbReference type="CDD" id="cd01992">
    <property type="entry name" value="TilS_N"/>
    <property type="match status" value="1"/>
</dbReference>
<dbReference type="InterPro" id="IPR011063">
    <property type="entry name" value="TilS/TtcA_N"/>
</dbReference>
<dbReference type="NCBIfam" id="TIGR02432">
    <property type="entry name" value="lysidine_TilS_N"/>
    <property type="match status" value="1"/>
</dbReference>
<dbReference type="GO" id="GO:0006400">
    <property type="term" value="P:tRNA modification"/>
    <property type="evidence" value="ECO:0007669"/>
    <property type="project" value="UniProtKB-UniRule"/>
</dbReference>
<evidence type="ECO:0000259" key="9">
    <source>
        <dbReference type="SMART" id="SM00977"/>
    </source>
</evidence>
<organism evidence="10 11">
    <name type="scientific">Pseudoalteromonas tunicata D2</name>
    <dbReference type="NCBI Taxonomy" id="87626"/>
    <lineage>
        <taxon>Bacteria</taxon>
        <taxon>Pseudomonadati</taxon>
        <taxon>Pseudomonadota</taxon>
        <taxon>Gammaproteobacteria</taxon>
        <taxon>Alteromonadales</taxon>
        <taxon>Pseudoalteromonadaceae</taxon>
        <taxon>Pseudoalteromonas</taxon>
    </lineage>
</organism>
<dbReference type="GO" id="GO:0032267">
    <property type="term" value="F:tRNA(Ile)-lysidine synthase activity"/>
    <property type="evidence" value="ECO:0007669"/>
    <property type="project" value="UniProtKB-EC"/>
</dbReference>
<dbReference type="SUPFAM" id="SSF82829">
    <property type="entry name" value="MesJ substrate recognition domain-like"/>
    <property type="match status" value="1"/>
</dbReference>
<dbReference type="GO" id="GO:0005524">
    <property type="term" value="F:ATP binding"/>
    <property type="evidence" value="ECO:0007669"/>
    <property type="project" value="UniProtKB-UniRule"/>
</dbReference>
<dbReference type="AlphaFoldDB" id="A4C5Y6"/>
<dbReference type="OrthoDB" id="9807403at2"/>
<dbReference type="InterPro" id="IPR012796">
    <property type="entry name" value="Lysidine-tRNA-synth_C"/>
</dbReference>
<feature type="domain" description="Lysidine-tRNA(Ile) synthetase C-terminal" evidence="9">
    <location>
        <begin position="357"/>
        <end position="425"/>
    </location>
</feature>
<keyword evidence="3 8" id="KW-0436">Ligase</keyword>
<evidence type="ECO:0000256" key="1">
    <source>
        <dbReference type="ARBA" id="ARBA00004496"/>
    </source>
</evidence>
<keyword evidence="6 8" id="KW-0067">ATP-binding</keyword>
<evidence type="ECO:0000313" key="11">
    <source>
        <dbReference type="Proteomes" id="UP000006201"/>
    </source>
</evidence>
<dbReference type="InterPro" id="IPR015262">
    <property type="entry name" value="tRNA_Ile_lys_synt_subst-bd"/>
</dbReference>
<dbReference type="Proteomes" id="UP000006201">
    <property type="component" value="Unassembled WGS sequence"/>
</dbReference>
<evidence type="ECO:0000256" key="6">
    <source>
        <dbReference type="ARBA" id="ARBA00022840"/>
    </source>
</evidence>
<evidence type="ECO:0000256" key="3">
    <source>
        <dbReference type="ARBA" id="ARBA00022598"/>
    </source>
</evidence>
<evidence type="ECO:0000256" key="8">
    <source>
        <dbReference type="HAMAP-Rule" id="MF_01161"/>
    </source>
</evidence>
<dbReference type="Pfam" id="PF11734">
    <property type="entry name" value="TilS_C"/>
    <property type="match status" value="1"/>
</dbReference>
<keyword evidence="11" id="KW-1185">Reference proteome</keyword>
<gene>
    <name evidence="8" type="primary">tilS</name>
    <name evidence="10" type="ORF">PTD2_11259</name>
</gene>
<dbReference type="PANTHER" id="PTHR43033:SF1">
    <property type="entry name" value="TRNA(ILE)-LYSIDINE SYNTHASE-RELATED"/>
    <property type="match status" value="1"/>
</dbReference>
<dbReference type="EC" id="6.3.4.19" evidence="8"/>
<evidence type="ECO:0000313" key="10">
    <source>
        <dbReference type="EMBL" id="EAR29390.1"/>
    </source>
</evidence>
<dbReference type="Gene3D" id="1.20.59.20">
    <property type="match status" value="1"/>
</dbReference>
<dbReference type="eggNOG" id="COG0037">
    <property type="taxonomic scope" value="Bacteria"/>
</dbReference>
<dbReference type="SUPFAM" id="SSF56037">
    <property type="entry name" value="PheT/TilS domain"/>
    <property type="match status" value="1"/>
</dbReference>
<dbReference type="InterPro" id="IPR012795">
    <property type="entry name" value="tRNA_Ile_lys_synt_N"/>
</dbReference>
<dbReference type="Pfam" id="PF09179">
    <property type="entry name" value="TilS"/>
    <property type="match status" value="1"/>
</dbReference>
<dbReference type="GO" id="GO:0005737">
    <property type="term" value="C:cytoplasm"/>
    <property type="evidence" value="ECO:0007669"/>
    <property type="project" value="UniProtKB-SubCell"/>
</dbReference>
<evidence type="ECO:0000256" key="5">
    <source>
        <dbReference type="ARBA" id="ARBA00022741"/>
    </source>
</evidence>
<comment type="similarity">
    <text evidence="8">Belongs to the tRNA(Ile)-lysidine synthase family.</text>
</comment>
<protein>
    <recommendedName>
        <fullName evidence="8">tRNA(Ile)-lysidine synthase</fullName>
        <ecNumber evidence="8">6.3.4.19</ecNumber>
    </recommendedName>
    <alternativeName>
        <fullName evidence="8">tRNA(Ile)-2-lysyl-cytidine synthase</fullName>
    </alternativeName>
    <alternativeName>
        <fullName evidence="8">tRNA(Ile)-lysidine synthetase</fullName>
    </alternativeName>
</protein>
<dbReference type="InterPro" id="IPR012094">
    <property type="entry name" value="tRNA_Ile_lys_synt"/>
</dbReference>
<evidence type="ECO:0000256" key="7">
    <source>
        <dbReference type="ARBA" id="ARBA00048539"/>
    </source>
</evidence>
<dbReference type="HAMAP" id="MF_01161">
    <property type="entry name" value="tRNA_Ile_lys_synt"/>
    <property type="match status" value="1"/>
</dbReference>
<keyword evidence="2 8" id="KW-0963">Cytoplasm</keyword>
<dbReference type="RefSeq" id="WP_009837264.1">
    <property type="nucleotide sequence ID" value="NZ_AAOH01000002.1"/>
</dbReference>
<evidence type="ECO:0000256" key="2">
    <source>
        <dbReference type="ARBA" id="ARBA00022490"/>
    </source>
</evidence>